<organism evidence="1">
    <name type="scientific">Salvia splendens</name>
    <name type="common">Scarlet sage</name>
    <dbReference type="NCBI Taxonomy" id="180675"/>
    <lineage>
        <taxon>Eukaryota</taxon>
        <taxon>Viridiplantae</taxon>
        <taxon>Streptophyta</taxon>
        <taxon>Embryophyta</taxon>
        <taxon>Tracheophyta</taxon>
        <taxon>Spermatophyta</taxon>
        <taxon>Magnoliopsida</taxon>
        <taxon>eudicotyledons</taxon>
        <taxon>Gunneridae</taxon>
        <taxon>Pentapetalae</taxon>
        <taxon>asterids</taxon>
        <taxon>lamiids</taxon>
        <taxon>Lamiales</taxon>
        <taxon>Lamiaceae</taxon>
        <taxon>Nepetoideae</taxon>
        <taxon>Mentheae</taxon>
        <taxon>Salviinae</taxon>
        <taxon>Salvia</taxon>
        <taxon>Salvia subgen. Calosphace</taxon>
        <taxon>core Calosphace</taxon>
    </lineage>
</organism>
<accession>A0A8X8Y351</accession>
<name>A0A8X8Y351_SALSN</name>
<reference evidence="1" key="2">
    <citation type="submission" date="2020-08" db="EMBL/GenBank/DDBJ databases">
        <title>Plant Genome Project.</title>
        <authorList>
            <person name="Zhang R.-G."/>
        </authorList>
    </citation>
    <scope>NUCLEOTIDE SEQUENCE</scope>
    <source>
        <strain evidence="1">Huo1</strain>
        <tissue evidence="1">Leaf</tissue>
    </source>
</reference>
<evidence type="ECO:0000313" key="1">
    <source>
        <dbReference type="EMBL" id="KAG6425430.1"/>
    </source>
</evidence>
<evidence type="ECO:0000313" key="2">
    <source>
        <dbReference type="Proteomes" id="UP000298416"/>
    </source>
</evidence>
<dbReference type="Proteomes" id="UP000298416">
    <property type="component" value="Unassembled WGS sequence"/>
</dbReference>
<sequence length="119" mass="12538">MMFAANPGHKIPDEMTGFGASVLEGVMTFGLVYTVYASRRGGAVGPLAVGFMLGWCERVGVRAFHGRLDESGARVWGSRCGREFQESSGLLGRAGAALAGVLYDNVVFPVPVSEAVVDI</sequence>
<gene>
    <name evidence="1" type="ORF">SASPL_115865</name>
</gene>
<protein>
    <recommendedName>
        <fullName evidence="3">Aquaporin TIP</fullName>
    </recommendedName>
</protein>
<dbReference type="OrthoDB" id="3222at2759"/>
<comment type="caution">
    <text evidence="1">The sequence shown here is derived from an EMBL/GenBank/DDBJ whole genome shotgun (WGS) entry which is preliminary data.</text>
</comment>
<evidence type="ECO:0008006" key="3">
    <source>
        <dbReference type="Google" id="ProtNLM"/>
    </source>
</evidence>
<dbReference type="AlphaFoldDB" id="A0A8X8Y351"/>
<keyword evidence="2" id="KW-1185">Reference proteome</keyword>
<reference evidence="1" key="1">
    <citation type="submission" date="2018-01" db="EMBL/GenBank/DDBJ databases">
        <authorList>
            <person name="Mao J.F."/>
        </authorList>
    </citation>
    <scope>NUCLEOTIDE SEQUENCE</scope>
    <source>
        <strain evidence="1">Huo1</strain>
        <tissue evidence="1">Leaf</tissue>
    </source>
</reference>
<dbReference type="EMBL" id="PNBA02000005">
    <property type="protein sequence ID" value="KAG6425430.1"/>
    <property type="molecule type" value="Genomic_DNA"/>
</dbReference>
<proteinExistence type="predicted"/>